<accession>A0A8J3ADN7</accession>
<proteinExistence type="predicted"/>
<reference evidence="2" key="1">
    <citation type="journal article" date="2019" name="Int. J. Syst. Evol. Microbiol.">
        <title>The Global Catalogue of Microorganisms (GCM) 10K type strain sequencing project: providing services to taxonomists for standard genome sequencing and annotation.</title>
        <authorList>
            <consortium name="The Broad Institute Genomics Platform"/>
            <consortium name="The Broad Institute Genome Sequencing Center for Infectious Disease"/>
            <person name="Wu L."/>
            <person name="Ma J."/>
        </authorList>
    </citation>
    <scope>NUCLEOTIDE SEQUENCE [LARGE SCALE GENOMIC DNA]</scope>
    <source>
        <strain evidence="2">CGMCC 1.14993</strain>
    </source>
</reference>
<evidence type="ECO:0000313" key="2">
    <source>
        <dbReference type="Proteomes" id="UP000626244"/>
    </source>
</evidence>
<comment type="caution">
    <text evidence="1">The sequence shown here is derived from an EMBL/GenBank/DDBJ whole genome shotgun (WGS) entry which is preliminary data.</text>
</comment>
<keyword evidence="2" id="KW-1185">Reference proteome</keyword>
<sequence>MAALVIPIRNLLILKKSDIGQLAAYFKIKSGKNIINIDVTLILDTIYITVNSITIIEMYLNK</sequence>
<evidence type="ECO:0000313" key="1">
    <source>
        <dbReference type="EMBL" id="GGI11816.1"/>
    </source>
</evidence>
<organism evidence="1 2">
    <name type="scientific">Gottfriedia solisilvae</name>
    <dbReference type="NCBI Taxonomy" id="1516104"/>
    <lineage>
        <taxon>Bacteria</taxon>
        <taxon>Bacillati</taxon>
        <taxon>Bacillota</taxon>
        <taxon>Bacilli</taxon>
        <taxon>Bacillales</taxon>
        <taxon>Bacillaceae</taxon>
        <taxon>Gottfriedia</taxon>
    </lineage>
</organism>
<gene>
    <name evidence="1" type="ORF">GCM10007380_09740</name>
</gene>
<name>A0A8J3ADN7_9BACI</name>
<protein>
    <submittedName>
        <fullName evidence="1">Uncharacterized protein</fullName>
    </submittedName>
</protein>
<dbReference type="EMBL" id="BMHB01000001">
    <property type="protein sequence ID" value="GGI11816.1"/>
    <property type="molecule type" value="Genomic_DNA"/>
</dbReference>
<dbReference type="Proteomes" id="UP000626244">
    <property type="component" value="Unassembled WGS sequence"/>
</dbReference>
<dbReference type="AlphaFoldDB" id="A0A8J3ADN7"/>